<evidence type="ECO:0000256" key="5">
    <source>
        <dbReference type="ARBA" id="ARBA00022692"/>
    </source>
</evidence>
<gene>
    <name evidence="9" type="ORF">GCM10009682_35210</name>
</gene>
<protein>
    <submittedName>
        <fullName evidence="9">AI-2E family transporter</fullName>
    </submittedName>
</protein>
<name>A0ABP4YDU7_9ACTN</name>
<evidence type="ECO:0000256" key="2">
    <source>
        <dbReference type="ARBA" id="ARBA00009773"/>
    </source>
</evidence>
<evidence type="ECO:0000313" key="10">
    <source>
        <dbReference type="Proteomes" id="UP001500218"/>
    </source>
</evidence>
<dbReference type="PANTHER" id="PTHR21716">
    <property type="entry name" value="TRANSMEMBRANE PROTEIN"/>
    <property type="match status" value="1"/>
</dbReference>
<keyword evidence="10" id="KW-1185">Reference proteome</keyword>
<evidence type="ECO:0000256" key="1">
    <source>
        <dbReference type="ARBA" id="ARBA00004651"/>
    </source>
</evidence>
<dbReference type="InterPro" id="IPR002549">
    <property type="entry name" value="AI-2E-like"/>
</dbReference>
<evidence type="ECO:0000256" key="6">
    <source>
        <dbReference type="ARBA" id="ARBA00022989"/>
    </source>
</evidence>
<dbReference type="PANTHER" id="PTHR21716:SF53">
    <property type="entry name" value="PERMEASE PERM-RELATED"/>
    <property type="match status" value="1"/>
</dbReference>
<dbReference type="Proteomes" id="UP001500218">
    <property type="component" value="Unassembled WGS sequence"/>
</dbReference>
<feature type="transmembrane region" description="Helical" evidence="8">
    <location>
        <begin position="273"/>
        <end position="290"/>
    </location>
</feature>
<proteinExistence type="inferred from homology"/>
<feature type="transmembrane region" description="Helical" evidence="8">
    <location>
        <begin position="310"/>
        <end position="337"/>
    </location>
</feature>
<keyword evidence="7 8" id="KW-0472">Membrane</keyword>
<feature type="transmembrane region" description="Helical" evidence="8">
    <location>
        <begin position="16"/>
        <end position="37"/>
    </location>
</feature>
<feature type="transmembrane region" description="Helical" evidence="8">
    <location>
        <begin position="43"/>
        <end position="65"/>
    </location>
</feature>
<evidence type="ECO:0000256" key="8">
    <source>
        <dbReference type="SAM" id="Phobius"/>
    </source>
</evidence>
<evidence type="ECO:0000313" key="9">
    <source>
        <dbReference type="EMBL" id="GAA1810535.1"/>
    </source>
</evidence>
<evidence type="ECO:0000256" key="7">
    <source>
        <dbReference type="ARBA" id="ARBA00023136"/>
    </source>
</evidence>
<comment type="similarity">
    <text evidence="2">Belongs to the autoinducer-2 exporter (AI-2E) (TC 2.A.86) family.</text>
</comment>
<comment type="caution">
    <text evidence="9">The sequence shown here is derived from an EMBL/GenBank/DDBJ whole genome shotgun (WGS) entry which is preliminary data.</text>
</comment>
<dbReference type="EMBL" id="BAAALT010000103">
    <property type="protein sequence ID" value="GAA1810535.1"/>
    <property type="molecule type" value="Genomic_DNA"/>
</dbReference>
<feature type="transmembrane region" description="Helical" evidence="8">
    <location>
        <begin position="72"/>
        <end position="94"/>
    </location>
</feature>
<dbReference type="Pfam" id="PF01594">
    <property type="entry name" value="AI-2E_transport"/>
    <property type="match status" value="1"/>
</dbReference>
<feature type="transmembrane region" description="Helical" evidence="8">
    <location>
        <begin position="241"/>
        <end position="266"/>
    </location>
</feature>
<keyword evidence="5 8" id="KW-0812">Transmembrane</keyword>
<dbReference type="RefSeq" id="WP_344132840.1">
    <property type="nucleotide sequence ID" value="NZ_BAAALT010000103.1"/>
</dbReference>
<accession>A0ABP4YDU7</accession>
<feature type="transmembrane region" description="Helical" evidence="8">
    <location>
        <begin position="157"/>
        <end position="176"/>
    </location>
</feature>
<keyword evidence="4" id="KW-1003">Cell membrane</keyword>
<comment type="subcellular location">
    <subcellularLocation>
        <location evidence="1">Cell membrane</location>
        <topology evidence="1">Multi-pass membrane protein</topology>
    </subcellularLocation>
</comment>
<evidence type="ECO:0000256" key="3">
    <source>
        <dbReference type="ARBA" id="ARBA00022448"/>
    </source>
</evidence>
<evidence type="ECO:0000256" key="4">
    <source>
        <dbReference type="ARBA" id="ARBA00022475"/>
    </source>
</evidence>
<reference evidence="10" key="1">
    <citation type="journal article" date="2019" name="Int. J. Syst. Evol. Microbiol.">
        <title>The Global Catalogue of Microorganisms (GCM) 10K type strain sequencing project: providing services to taxonomists for standard genome sequencing and annotation.</title>
        <authorList>
            <consortium name="The Broad Institute Genomics Platform"/>
            <consortium name="The Broad Institute Genome Sequencing Center for Infectious Disease"/>
            <person name="Wu L."/>
            <person name="Ma J."/>
        </authorList>
    </citation>
    <scope>NUCLEOTIDE SEQUENCE [LARGE SCALE GENOMIC DNA]</scope>
    <source>
        <strain evidence="10">JCM 13250</strain>
    </source>
</reference>
<keyword evidence="3" id="KW-0813">Transport</keyword>
<keyword evidence="6 8" id="KW-1133">Transmembrane helix</keyword>
<sequence length="366" mass="38991">MTEVAPEKEPVGPARVFGWCAAGALAVLAVAVAAVLVYAARALLVQVVIAVFLAVGLDPIVRWLIARRVKRAHAVAIIAFVTVALTATLIWLFAPTLLEQARALTTDFPGYLQRLRERSPGLSQLESRLNLQPAVDAWVRDVPGKVGTQAVTITRQVLGAVVSVLLVVVLTIYLMLDLPRLRRGLARLFPKRFRPAVFEVTNLVIDKVGSYMIGNLLISAIAGVTTFVALLILGVPFALPLALLVAIADMIPLIGATLGAAICVIVSLASSETWTTPILVALFFGLYQLLENYLIAPRVLRNTVEISSLAVLFVALVGATALGLIGALIAIPLAAALRVIIGDRLRARDEAEEEEEAATEPVTASP</sequence>
<feature type="transmembrane region" description="Helical" evidence="8">
    <location>
        <begin position="216"/>
        <end position="235"/>
    </location>
</feature>
<organism evidence="9 10">
    <name type="scientific">Luedemannella flava</name>
    <dbReference type="NCBI Taxonomy" id="349316"/>
    <lineage>
        <taxon>Bacteria</taxon>
        <taxon>Bacillati</taxon>
        <taxon>Actinomycetota</taxon>
        <taxon>Actinomycetes</taxon>
        <taxon>Micromonosporales</taxon>
        <taxon>Micromonosporaceae</taxon>
        <taxon>Luedemannella</taxon>
    </lineage>
</organism>